<feature type="transmembrane region" description="Helical" evidence="1">
    <location>
        <begin position="30"/>
        <end position="51"/>
    </location>
</feature>
<feature type="transmembrane region" description="Helical" evidence="1">
    <location>
        <begin position="272"/>
        <end position="292"/>
    </location>
</feature>
<reference evidence="2 3" key="1">
    <citation type="submission" date="2015-08" db="EMBL/GenBank/DDBJ databases">
        <title>Complete genome sequence of Rufibacter tibetensis strain 1351t, a radiation-resistant bacterium from tibet plateau.</title>
        <authorList>
            <person name="Dai J."/>
        </authorList>
    </citation>
    <scope>NUCLEOTIDE SEQUENCE [LARGE SCALE GENOMIC DNA]</scope>
    <source>
        <strain evidence="2 3">1351</strain>
    </source>
</reference>
<keyword evidence="1" id="KW-1133">Transmembrane helix</keyword>
<name>A0A0P0CY85_9BACT</name>
<feature type="transmembrane region" description="Helical" evidence="1">
    <location>
        <begin position="240"/>
        <end position="260"/>
    </location>
</feature>
<accession>A0A0P0CY85</accession>
<feature type="transmembrane region" description="Helical" evidence="1">
    <location>
        <begin position="335"/>
        <end position="354"/>
    </location>
</feature>
<feature type="transmembrane region" description="Helical" evidence="1">
    <location>
        <begin position="187"/>
        <end position="220"/>
    </location>
</feature>
<dbReference type="EMBL" id="CP012643">
    <property type="protein sequence ID" value="ALI99666.1"/>
    <property type="molecule type" value="Genomic_DNA"/>
</dbReference>
<feature type="transmembrane region" description="Helical" evidence="1">
    <location>
        <begin position="106"/>
        <end position="124"/>
    </location>
</feature>
<dbReference type="AlphaFoldDB" id="A0A0P0CY85"/>
<feature type="transmembrane region" description="Helical" evidence="1">
    <location>
        <begin position="131"/>
        <end position="149"/>
    </location>
</feature>
<keyword evidence="1" id="KW-0812">Transmembrane</keyword>
<feature type="transmembrane region" description="Helical" evidence="1">
    <location>
        <begin position="374"/>
        <end position="394"/>
    </location>
</feature>
<evidence type="ECO:0000313" key="2">
    <source>
        <dbReference type="EMBL" id="ALI99666.1"/>
    </source>
</evidence>
<feature type="transmembrane region" description="Helical" evidence="1">
    <location>
        <begin position="155"/>
        <end position="175"/>
    </location>
</feature>
<sequence>MPIIKETSKLHQPELISQTAQDKYLVVKDCIFLASILLILQGFMIWGLGFYSDDWAFLSLFHGAEDQSILGLIRDFFTQDPIARMRPVQIVNLAILYSFFGSNPTGYHIINSLFVLSVVVLIYLSLRLVKVPRLLLIGIPLIYATLPHFSTDRIWMSTFHTNISITFFFLNFISIIKCLRTQGRASWAWGILSLASVVLSILSYEVILPLFLVSFVVISWHTKKTGKFSFAAFNKKSKLLLFANFLAFCFCILFKAWISIRTGGFYTSYWQHLWLVFTSVIKNDFIIFGIKLPKVIWQIFANHSNLTLVAVGIPLGIFIFNYLQKVSAELYKPLLWIKVILAGVVVYWAGYAIFLTTAQFDPHPTGLSNRITMAASLGVATCFLGAIGLTSFVLPSARLRRNMISVSIASLCTIGFMINYTIATFFHKTFPIQLEILSDVQKKFPVLTENSVLILDGICPHIGPAPVFECFWDVSGALRISYDLKKVRGDVRTDLFKYNEQGVTTTVYGEEVFYPFGENLILYNYQSKQKVVLTDKKAADTYFAGNLTACPKSKAGHGVSIF</sequence>
<organism evidence="2 3">
    <name type="scientific">Rufibacter tibetensis</name>
    <dbReference type="NCBI Taxonomy" id="512763"/>
    <lineage>
        <taxon>Bacteria</taxon>
        <taxon>Pseudomonadati</taxon>
        <taxon>Bacteroidota</taxon>
        <taxon>Cytophagia</taxon>
        <taxon>Cytophagales</taxon>
        <taxon>Hymenobacteraceae</taxon>
        <taxon>Rufibacter</taxon>
    </lineage>
</organism>
<keyword evidence="1" id="KW-0472">Membrane</keyword>
<feature type="transmembrane region" description="Helical" evidence="1">
    <location>
        <begin position="304"/>
        <end position="323"/>
    </location>
</feature>
<gene>
    <name evidence="2" type="ORF">DC20_12650</name>
</gene>
<dbReference type="KEGG" id="rti:DC20_12650"/>
<dbReference type="RefSeq" id="WP_062544161.1">
    <property type="nucleotide sequence ID" value="NZ_CP012643.1"/>
</dbReference>
<evidence type="ECO:0000313" key="3">
    <source>
        <dbReference type="Proteomes" id="UP000061382"/>
    </source>
</evidence>
<keyword evidence="3" id="KW-1185">Reference proteome</keyword>
<proteinExistence type="predicted"/>
<dbReference type="PATRIC" id="fig|512763.3.peg.2774"/>
<dbReference type="Proteomes" id="UP000061382">
    <property type="component" value="Chromosome"/>
</dbReference>
<evidence type="ECO:0000256" key="1">
    <source>
        <dbReference type="SAM" id="Phobius"/>
    </source>
</evidence>
<dbReference type="OrthoDB" id="975717at2"/>
<evidence type="ECO:0008006" key="4">
    <source>
        <dbReference type="Google" id="ProtNLM"/>
    </source>
</evidence>
<protein>
    <recommendedName>
        <fullName evidence="4">Glycosyltransferase RgtA/B/C/D-like domain-containing protein</fullName>
    </recommendedName>
</protein>
<feature type="transmembrane region" description="Helical" evidence="1">
    <location>
        <begin position="406"/>
        <end position="426"/>
    </location>
</feature>